<proteinExistence type="inferred from homology"/>
<dbReference type="Proteomes" id="UP001144050">
    <property type="component" value="Unassembled WGS sequence"/>
</dbReference>
<feature type="active site" description="Glycyl thioester intermediate" evidence="1">
    <location>
        <position position="446"/>
    </location>
</feature>
<keyword evidence="1" id="KW-0832">Ubl conjugation</keyword>
<keyword evidence="1" id="KW-1035">Host cytoplasm</keyword>
<dbReference type="InterPro" id="IPR029487">
    <property type="entry name" value="NEL_dom"/>
</dbReference>
<name>A0AAW5ZNL6_RALSL</name>
<feature type="domain" description="NEL" evidence="3">
    <location>
        <begin position="360"/>
        <end position="672"/>
    </location>
</feature>
<evidence type="ECO:0000313" key="4">
    <source>
        <dbReference type="EMBL" id="MDB0571172.1"/>
    </source>
</evidence>
<evidence type="ECO:0000256" key="2">
    <source>
        <dbReference type="SAM" id="MobiDB-lite"/>
    </source>
</evidence>
<keyword evidence="1" id="KW-0964">Secreted</keyword>
<comment type="PTM">
    <text evidence="1">Ubiquitinated in the presence of host E1 ubiquitin-activating enzyme, E2 ubiquitin-conjugating enzyme and ubiquitin.</text>
</comment>
<dbReference type="PROSITE" id="PS52053">
    <property type="entry name" value="NEL"/>
    <property type="match status" value="1"/>
</dbReference>
<protein>
    <submittedName>
        <fullName evidence="4">NEL domain-containing protein</fullName>
    </submittedName>
</protein>
<dbReference type="AlphaFoldDB" id="A0AAW5ZNL6"/>
<keyword evidence="1" id="KW-0808">Transferase</keyword>
<accession>A0AAW5ZNL6</accession>
<dbReference type="EMBL" id="JAIVFG010000014">
    <property type="protein sequence ID" value="MDB0571172.1"/>
    <property type="molecule type" value="Genomic_DNA"/>
</dbReference>
<feature type="compositionally biased region" description="Low complexity" evidence="2">
    <location>
        <begin position="19"/>
        <end position="40"/>
    </location>
</feature>
<evidence type="ECO:0000259" key="3">
    <source>
        <dbReference type="PROSITE" id="PS52053"/>
    </source>
</evidence>
<feature type="compositionally biased region" description="Polar residues" evidence="2">
    <location>
        <begin position="1"/>
        <end position="12"/>
    </location>
</feature>
<keyword evidence="1" id="KW-0833">Ubl conjugation pathway</keyword>
<sequence length="680" mass="75286">MPSRVPSSSVGQSHHAVGTASTPAPSSASASQPATSTAPAARRRDPQFAELLQLQRQNNAPRVSAANVRTAQADTWNVEHAINDMAERLPDRHTRWLKKSASPQYLYAKDLAVDQRGQLEQALERRFRNPAATAEHRDAALTMWLSVQQARLRTHTSRHRNHHNAEQFETAVLSVPIPLMALAYRTQRRRYYSSPLRPEYRAAFNNFMRVIGDPSLTESTRQRVAEQLTYHWRSEETIARHERAQLEQHGVTGLAESGYQVSEDFEHAGLTALERQVVIQQEGRGVPSALYIQALQTERQRAQPGSIRAESLAGQLASARAAANAPASASTSAQPSGSADDAAARLRRATADDIQRQRRPLGSEIKAWLKLAGGKSLPDAKAFDHEADADAFARLLKRRRPRSLIPFFVRRDQVVADGARVIRAIAKDADLRKDVFSAAETALGSCGDNVAEGFSNIVTMVDTHELVARVRSGEIDQPKLESWARQRYRLDSLIAEVNQMTARSRNHEGRAGTVIDRQLEREPVETMLHAKVALKKELDLPKNIPSRMMHPLASVLGKATLKRLAETVRAKEADPAGLAKYLLSNDAWRTAMQTLHSAAFTQLKNRFAPEKAALAEEAPPQPTDAEGLEFLEERVAYAERTQVFTQKVRAAEDRLLLRLSGRDELVPIVVVGAGPSQGSH</sequence>
<evidence type="ECO:0000313" key="5">
    <source>
        <dbReference type="Proteomes" id="UP001144050"/>
    </source>
</evidence>
<dbReference type="RefSeq" id="WP_042591025.1">
    <property type="nucleotide sequence ID" value="NZ_CDLW01000001.1"/>
</dbReference>
<evidence type="ECO:0000256" key="1">
    <source>
        <dbReference type="PROSITE-ProRule" id="PRU01398"/>
    </source>
</evidence>
<dbReference type="Pfam" id="PF14496">
    <property type="entry name" value="NEL"/>
    <property type="match status" value="1"/>
</dbReference>
<feature type="region of interest" description="Disordered" evidence="2">
    <location>
        <begin position="1"/>
        <end position="42"/>
    </location>
</feature>
<dbReference type="GO" id="GO:0016567">
    <property type="term" value="P:protein ubiquitination"/>
    <property type="evidence" value="ECO:0007669"/>
    <property type="project" value="InterPro"/>
</dbReference>
<organism evidence="4 5">
    <name type="scientific">Ralstonia solanacearum</name>
    <name type="common">Pseudomonas solanacearum</name>
    <dbReference type="NCBI Taxonomy" id="305"/>
    <lineage>
        <taxon>Bacteria</taxon>
        <taxon>Pseudomonadati</taxon>
        <taxon>Pseudomonadota</taxon>
        <taxon>Betaproteobacteria</taxon>
        <taxon>Burkholderiales</taxon>
        <taxon>Burkholderiaceae</taxon>
        <taxon>Ralstonia</taxon>
        <taxon>Ralstonia solanacearum species complex</taxon>
    </lineage>
</organism>
<dbReference type="GO" id="GO:0005576">
    <property type="term" value="C:extracellular region"/>
    <property type="evidence" value="ECO:0007669"/>
    <property type="project" value="UniProtKB-UniRule"/>
</dbReference>
<gene>
    <name evidence="4" type="ORF">LBW59_10370</name>
</gene>
<comment type="caution">
    <text evidence="4">The sequence shown here is derived from an EMBL/GenBank/DDBJ whole genome shotgun (WGS) entry which is preliminary data.</text>
</comment>
<comment type="similarity">
    <text evidence="1">Belongs to the LRR-containing bacterial E3 ligase family.</text>
</comment>
<dbReference type="Gene3D" id="1.20.58.360">
    <property type="entry name" value="Shigella T3SS effector IpaH defines"/>
    <property type="match status" value="1"/>
</dbReference>
<dbReference type="GO" id="GO:0004842">
    <property type="term" value="F:ubiquitin-protein transferase activity"/>
    <property type="evidence" value="ECO:0007669"/>
    <property type="project" value="UniProtKB-UniRule"/>
</dbReference>
<reference evidence="4" key="1">
    <citation type="submission" date="2021-09" db="EMBL/GenBank/DDBJ databases">
        <title>Genomic analysis of Ralstonia spp.</title>
        <authorList>
            <person name="Aburjaile F."/>
            <person name="Ariute J.C."/>
            <person name="Pais A.K.L."/>
            <person name="Albuquerque G.M.R."/>
            <person name="Silva A.M.F."/>
            <person name="Brenig B."/>
            <person name="Azevedo V."/>
            <person name="Matiuzzi M."/>
            <person name="Ramos R."/>
            <person name="Goes-Neto A."/>
            <person name="Soares S."/>
            <person name="Iseppon A.M.B."/>
            <person name="Souza E."/>
            <person name="Gama M."/>
        </authorList>
    </citation>
    <scope>NUCLEOTIDE SEQUENCE</scope>
    <source>
        <strain evidence="4">CCRMRs91</strain>
    </source>
</reference>